<gene>
    <name evidence="3" type="ORF">Asera_63870</name>
</gene>
<dbReference type="SUPFAM" id="SSF46785">
    <property type="entry name" value="Winged helix' DNA-binding domain"/>
    <property type="match status" value="1"/>
</dbReference>
<dbReference type="AlphaFoldDB" id="A0A810LAD3"/>
<dbReference type="RefSeq" id="WP_030447273.1">
    <property type="nucleotide sequence ID" value="NZ_AP023354.1"/>
</dbReference>
<feature type="domain" description="Transcription regulator PadR N-terminal" evidence="2">
    <location>
        <begin position="24"/>
        <end position="82"/>
    </location>
</feature>
<evidence type="ECO:0000313" key="4">
    <source>
        <dbReference type="Proteomes" id="UP000680750"/>
    </source>
</evidence>
<dbReference type="InterPro" id="IPR036388">
    <property type="entry name" value="WH-like_DNA-bd_sf"/>
</dbReference>
<feature type="compositionally biased region" description="Pro residues" evidence="1">
    <location>
        <begin position="90"/>
        <end position="110"/>
    </location>
</feature>
<evidence type="ECO:0000256" key="1">
    <source>
        <dbReference type="SAM" id="MobiDB-lite"/>
    </source>
</evidence>
<proteinExistence type="predicted"/>
<dbReference type="OrthoDB" id="122286at2"/>
<sequence>MAHRRLSPRAVAVLRALAEDPERWRYGYDLCNQLGVAAGTMYPILIRLADRGMLETSWETERVPGRPARHLYRLTGAGRAHAASLGPAPAATPAPPKPAPAATPAPPKPARSPRRLRWDGA</sequence>
<dbReference type="Pfam" id="PF03551">
    <property type="entry name" value="PadR"/>
    <property type="match status" value="1"/>
</dbReference>
<evidence type="ECO:0000313" key="3">
    <source>
        <dbReference type="EMBL" id="BCJ32279.1"/>
    </source>
</evidence>
<keyword evidence="4" id="KW-1185">Reference proteome</keyword>
<protein>
    <recommendedName>
        <fullName evidence="2">Transcription regulator PadR N-terminal domain-containing protein</fullName>
    </recommendedName>
</protein>
<feature type="region of interest" description="Disordered" evidence="1">
    <location>
        <begin position="79"/>
        <end position="121"/>
    </location>
</feature>
<dbReference type="KEGG" id="aser:Asera_63870"/>
<accession>A0A810LAD3</accession>
<dbReference type="InterPro" id="IPR005149">
    <property type="entry name" value="Tscrpt_reg_PadR_N"/>
</dbReference>
<dbReference type="Gene3D" id="1.10.10.10">
    <property type="entry name" value="Winged helix-like DNA-binding domain superfamily/Winged helix DNA-binding domain"/>
    <property type="match status" value="1"/>
</dbReference>
<dbReference type="InterPro" id="IPR036390">
    <property type="entry name" value="WH_DNA-bd_sf"/>
</dbReference>
<organism evidence="3 4">
    <name type="scientific">Actinocatenispora sera</name>
    <dbReference type="NCBI Taxonomy" id="390989"/>
    <lineage>
        <taxon>Bacteria</taxon>
        <taxon>Bacillati</taxon>
        <taxon>Actinomycetota</taxon>
        <taxon>Actinomycetes</taxon>
        <taxon>Micromonosporales</taxon>
        <taxon>Micromonosporaceae</taxon>
        <taxon>Actinocatenispora</taxon>
    </lineage>
</organism>
<name>A0A810LAD3_9ACTN</name>
<dbReference type="Proteomes" id="UP000680750">
    <property type="component" value="Chromosome"/>
</dbReference>
<reference evidence="3" key="1">
    <citation type="submission" date="2020-08" db="EMBL/GenBank/DDBJ databases">
        <title>Whole genome shotgun sequence of Actinocatenispora sera NBRC 101916.</title>
        <authorList>
            <person name="Komaki H."/>
            <person name="Tamura T."/>
        </authorList>
    </citation>
    <scope>NUCLEOTIDE SEQUENCE</scope>
    <source>
        <strain evidence="3">NBRC 101916</strain>
    </source>
</reference>
<dbReference type="EMBL" id="AP023354">
    <property type="protein sequence ID" value="BCJ32279.1"/>
    <property type="molecule type" value="Genomic_DNA"/>
</dbReference>
<evidence type="ECO:0000259" key="2">
    <source>
        <dbReference type="Pfam" id="PF03551"/>
    </source>
</evidence>